<dbReference type="Proteomes" id="UP001582793">
    <property type="component" value="Unassembled WGS sequence"/>
</dbReference>
<gene>
    <name evidence="2" type="ORF">AAFH96_30480</name>
</gene>
<feature type="compositionally biased region" description="Low complexity" evidence="1">
    <location>
        <begin position="142"/>
        <end position="151"/>
    </location>
</feature>
<feature type="region of interest" description="Disordered" evidence="1">
    <location>
        <begin position="140"/>
        <end position="175"/>
    </location>
</feature>
<comment type="caution">
    <text evidence="2">The sequence shown here is derived from an EMBL/GenBank/DDBJ whole genome shotgun (WGS) entry which is preliminary data.</text>
</comment>
<dbReference type="EMBL" id="JBCGDC010000140">
    <property type="protein sequence ID" value="MFB6397388.1"/>
    <property type="molecule type" value="Genomic_DNA"/>
</dbReference>
<accession>A0ABV5CZF4</accession>
<sequence length="175" mass="17568">MDPITAGILSATLVPLAAGAAGEAGRQAWESLTSFVRDRFGRGSDADTAAQTLASHPGEVVHGEVLGRILEHGAATDEQIAAWLRTWLRDAGTLTGQPATGTSVTNTVSGHAQVHGPLIQTHTISGPITFGPPVLVPPPAGPSATTAGIGSVPQASDGAQVAAAGPVHVNDRPVT</sequence>
<reference evidence="2 3" key="1">
    <citation type="submission" date="2024-04" db="EMBL/GenBank/DDBJ databases">
        <title>Polymorphospora sp. isolated from Baiyangdian Lake in Xiong'an New Area.</title>
        <authorList>
            <person name="Zhang X."/>
            <person name="Liu J."/>
        </authorList>
    </citation>
    <scope>NUCLEOTIDE SEQUENCE [LARGE SCALE GENOMIC DNA]</scope>
    <source>
        <strain evidence="2 3">2-325</strain>
    </source>
</reference>
<proteinExistence type="predicted"/>
<evidence type="ECO:0000256" key="1">
    <source>
        <dbReference type="SAM" id="MobiDB-lite"/>
    </source>
</evidence>
<protein>
    <submittedName>
        <fullName evidence="2">Uncharacterized protein</fullName>
    </submittedName>
</protein>
<dbReference type="RefSeq" id="WP_375736493.1">
    <property type="nucleotide sequence ID" value="NZ_JBCGDC010000140.1"/>
</dbReference>
<evidence type="ECO:0000313" key="2">
    <source>
        <dbReference type="EMBL" id="MFB6397388.1"/>
    </source>
</evidence>
<evidence type="ECO:0000313" key="3">
    <source>
        <dbReference type="Proteomes" id="UP001582793"/>
    </source>
</evidence>
<keyword evidence="3" id="KW-1185">Reference proteome</keyword>
<name>A0ABV5CZF4_9ACTN</name>
<organism evidence="2 3">
    <name type="scientific">Polymorphospora lycopeni</name>
    <dbReference type="NCBI Taxonomy" id="3140240"/>
    <lineage>
        <taxon>Bacteria</taxon>
        <taxon>Bacillati</taxon>
        <taxon>Actinomycetota</taxon>
        <taxon>Actinomycetes</taxon>
        <taxon>Micromonosporales</taxon>
        <taxon>Micromonosporaceae</taxon>
        <taxon>Polymorphospora</taxon>
    </lineage>
</organism>